<dbReference type="AlphaFoldDB" id="A0A0H5QIY0"/>
<name>A0A0H5QIY0_9ZZZZ</name>
<dbReference type="Gene3D" id="3.30.930.30">
    <property type="match status" value="1"/>
</dbReference>
<keyword evidence="2" id="KW-0614">Plasmid</keyword>
<sequence length="355" mass="39565">MASCVFNKGKCHGAGDVKAALRHNDCSPKMRAVAARGNPDIDIAKSHLNVRLYGGSYAERSRAYDTRIAQLDAQPGANVRKDRVTGQRIVTPVPPGLPRDQYNAWMRRVVEIQIARYGAENVIAADGHWDEEHEYIDAETKQPTMSRVHVQTVVVPVVDGRLCGKEFFSRGNMRALNQAIQDMSKAEFGVDFMDGTGKKGTKSTEQLKAKSQRLAVEAAERAAEAIKDAAKAEAARTLQEASEALRMARETLARAEQTARTAVKQGDEYRQQAREELQRVPQLRADDEAMIAMMKRRKNQDGLSQYDFMRGELARWQARQKPAPLKQSRAAAIEQLERAAAGIERTDDRGKEYGL</sequence>
<reference evidence="2" key="2">
    <citation type="submission" date="2015-07" db="EMBL/GenBank/DDBJ databases">
        <title>Plasmids, circular viruses and viroids from rat gut.</title>
        <authorList>
            <person name="Jorgensen T.J."/>
            <person name="Hansen M.A."/>
            <person name="Xu Z."/>
            <person name="Tabak M.A."/>
            <person name="Sorensen S.J."/>
            <person name="Hansen L.H."/>
        </authorList>
    </citation>
    <scope>NUCLEOTIDE SEQUENCE</scope>
    <source>
        <plasmid evidence="2">pRGFK0765</plasmid>
    </source>
</reference>
<dbReference type="CDD" id="cd17242">
    <property type="entry name" value="MobM_relaxase"/>
    <property type="match status" value="1"/>
</dbReference>
<dbReference type="InterPro" id="IPR001668">
    <property type="entry name" value="Mob_Pre"/>
</dbReference>
<accession>A0A0H5QIY0</accession>
<geneLocation type="plasmid" evidence="2">
    <name>pRGFK0765</name>
</geneLocation>
<dbReference type="GO" id="GO:0003677">
    <property type="term" value="F:DNA binding"/>
    <property type="evidence" value="ECO:0007669"/>
    <property type="project" value="InterPro"/>
</dbReference>
<proteinExistence type="predicted"/>
<dbReference type="GO" id="GO:0006310">
    <property type="term" value="P:DNA recombination"/>
    <property type="evidence" value="ECO:0007669"/>
    <property type="project" value="InterPro"/>
</dbReference>
<dbReference type="EMBL" id="LN853374">
    <property type="protein sequence ID" value="CRY95772.1"/>
    <property type="molecule type" value="Genomic_DNA"/>
</dbReference>
<evidence type="ECO:0000313" key="2">
    <source>
        <dbReference type="EMBL" id="CRY95772.1"/>
    </source>
</evidence>
<keyword evidence="1" id="KW-0175">Coiled coil</keyword>
<dbReference type="Pfam" id="PF01076">
    <property type="entry name" value="Mob_Pre"/>
    <property type="match status" value="1"/>
</dbReference>
<feature type="coiled-coil region" evidence="1">
    <location>
        <begin position="215"/>
        <end position="272"/>
    </location>
</feature>
<reference evidence="2" key="1">
    <citation type="submission" date="2015-06" db="EMBL/GenBank/DDBJ databases">
        <authorList>
            <person name="Joergensen T."/>
        </authorList>
    </citation>
    <scope>NUCLEOTIDE SEQUENCE</scope>
    <source>
        <plasmid evidence="2">pRGFK0765</plasmid>
    </source>
</reference>
<protein>
    <submittedName>
        <fullName evidence="2">Uncharacterized protein</fullName>
    </submittedName>
</protein>
<evidence type="ECO:0000256" key="1">
    <source>
        <dbReference type="SAM" id="Coils"/>
    </source>
</evidence>
<organism evidence="2">
    <name type="scientific">uncultured prokaryote</name>
    <dbReference type="NCBI Taxonomy" id="198431"/>
    <lineage>
        <taxon>unclassified sequences</taxon>
        <taxon>environmental samples</taxon>
    </lineage>
</organism>